<feature type="coiled-coil region" evidence="1">
    <location>
        <begin position="201"/>
        <end position="231"/>
    </location>
</feature>
<evidence type="ECO:0000259" key="3">
    <source>
        <dbReference type="Pfam" id="PF07780"/>
    </source>
</evidence>
<organism evidence="4 5">
    <name type="scientific">Symbiodinium microadriaticum</name>
    <name type="common">Dinoflagellate</name>
    <name type="synonym">Zooxanthella microadriatica</name>
    <dbReference type="NCBI Taxonomy" id="2951"/>
    <lineage>
        <taxon>Eukaryota</taxon>
        <taxon>Sar</taxon>
        <taxon>Alveolata</taxon>
        <taxon>Dinophyceae</taxon>
        <taxon>Suessiales</taxon>
        <taxon>Symbiodiniaceae</taxon>
        <taxon>Symbiodinium</taxon>
    </lineage>
</organism>
<accession>A0A1Q9CNT9</accession>
<feature type="domain" description="Ribosomal RNA methyltransferase SPB1-like C-terminal" evidence="3">
    <location>
        <begin position="107"/>
        <end position="300"/>
    </location>
</feature>
<dbReference type="GO" id="GO:0005634">
    <property type="term" value="C:nucleus"/>
    <property type="evidence" value="ECO:0007669"/>
    <property type="project" value="InterPro"/>
</dbReference>
<keyword evidence="1" id="KW-0175">Coiled coil</keyword>
<feature type="compositionally biased region" description="Gly residues" evidence="2">
    <location>
        <begin position="36"/>
        <end position="50"/>
    </location>
</feature>
<dbReference type="GO" id="GO:0008168">
    <property type="term" value="F:methyltransferase activity"/>
    <property type="evidence" value="ECO:0007669"/>
    <property type="project" value="InterPro"/>
</dbReference>
<feature type="region of interest" description="Disordered" evidence="2">
    <location>
        <begin position="35"/>
        <end position="124"/>
    </location>
</feature>
<reference evidence="4 5" key="1">
    <citation type="submission" date="2016-02" db="EMBL/GenBank/DDBJ databases">
        <title>Genome analysis of coral dinoflagellate symbionts highlights evolutionary adaptations to a symbiotic lifestyle.</title>
        <authorList>
            <person name="Aranda M."/>
            <person name="Li Y."/>
            <person name="Liew Y.J."/>
            <person name="Baumgarten S."/>
            <person name="Simakov O."/>
            <person name="Wilson M."/>
            <person name="Piel J."/>
            <person name="Ashoor H."/>
            <person name="Bougouffa S."/>
            <person name="Bajic V.B."/>
            <person name="Ryu T."/>
            <person name="Ravasi T."/>
            <person name="Bayer T."/>
            <person name="Micklem G."/>
            <person name="Kim H."/>
            <person name="Bhak J."/>
            <person name="Lajeunesse T.C."/>
            <person name="Voolstra C.R."/>
        </authorList>
    </citation>
    <scope>NUCLEOTIDE SEQUENCE [LARGE SCALE GENOMIC DNA]</scope>
    <source>
        <strain evidence="4 5">CCMP2467</strain>
    </source>
</reference>
<evidence type="ECO:0000256" key="1">
    <source>
        <dbReference type="SAM" id="Coils"/>
    </source>
</evidence>
<feature type="region of interest" description="Disordered" evidence="2">
    <location>
        <begin position="387"/>
        <end position="457"/>
    </location>
</feature>
<proteinExistence type="predicted"/>
<protein>
    <submittedName>
        <fullName evidence="4">Pre-rRNA processing protein FTSJ3</fullName>
    </submittedName>
</protein>
<feature type="compositionally biased region" description="Polar residues" evidence="2">
    <location>
        <begin position="387"/>
        <end position="396"/>
    </location>
</feature>
<feature type="compositionally biased region" description="Basic and acidic residues" evidence="2">
    <location>
        <begin position="77"/>
        <end position="100"/>
    </location>
</feature>
<dbReference type="InterPro" id="IPR012920">
    <property type="entry name" value="rRNA_MeTfrase_SPB1-like_C"/>
</dbReference>
<evidence type="ECO:0000313" key="4">
    <source>
        <dbReference type="EMBL" id="OLP84584.1"/>
    </source>
</evidence>
<dbReference type="EMBL" id="LSRX01001032">
    <property type="protein sequence ID" value="OLP84584.1"/>
    <property type="molecule type" value="Genomic_DNA"/>
</dbReference>
<keyword evidence="5" id="KW-1185">Reference proteome</keyword>
<dbReference type="Pfam" id="PF07780">
    <property type="entry name" value="Spb1_C"/>
    <property type="match status" value="1"/>
</dbReference>
<dbReference type="OrthoDB" id="1287559at2759"/>
<evidence type="ECO:0000256" key="2">
    <source>
        <dbReference type="SAM" id="MobiDB-lite"/>
    </source>
</evidence>
<evidence type="ECO:0000313" key="5">
    <source>
        <dbReference type="Proteomes" id="UP000186817"/>
    </source>
</evidence>
<feature type="compositionally biased region" description="Basic residues" evidence="2">
    <location>
        <begin position="417"/>
        <end position="457"/>
    </location>
</feature>
<name>A0A1Q9CNT9_SYMMI</name>
<sequence length="457" mass="50866">MNQLSGPCQKHDTNRRVIYDSESLIEICATEFLGSGHAGEAGSGSEGEGGQMRELSDAQLPKLPLTDKEKRRIKRKKDLERLEKLGIKPKSKQKEEEKGSLEVAPLEAPKSIVSTGPTKPSDPRELAETMALGSLLVESKKSRMELLDAAYNRWTFDPNEALPVWFTEEEEKYNKPELPISKEAMAQFRAKLREINARPIRKVAEARARKKRRLAKKLEKLRSTAMALSETTDMSETAKARQMRKAVNKLAKQDQRKVTTVAIKKGGGGHKLDKKKAPKGAKVKVVDRRMKADLRGQKKAVEVQAPNPGLLLKAGCDRCCVHPGLYALAQLCSGFLKEGMTESTLQQKRRLLVQLSSERAKAEVKGGSWMSKMLVDVLLASMPRSTATNNTSTLSVEHSELLLPRTEAENTGAQKRNPGRFKLQQRKMQQKINKGKRRGKGDKGDKKGKRQRTGGAE</sequence>
<dbReference type="Proteomes" id="UP000186817">
    <property type="component" value="Unassembled WGS sequence"/>
</dbReference>
<dbReference type="AlphaFoldDB" id="A0A1Q9CNT9"/>
<dbReference type="GO" id="GO:0006364">
    <property type="term" value="P:rRNA processing"/>
    <property type="evidence" value="ECO:0007669"/>
    <property type="project" value="InterPro"/>
</dbReference>
<gene>
    <name evidence="4" type="primary">FTSJ3</name>
    <name evidence="4" type="ORF">AK812_SmicGene34526</name>
</gene>
<comment type="caution">
    <text evidence="4">The sequence shown here is derived from an EMBL/GenBank/DDBJ whole genome shotgun (WGS) entry which is preliminary data.</text>
</comment>